<reference evidence="1 2" key="1">
    <citation type="journal article" date="2023" name="Hortic Res">
        <title>Pangenome of water caltrop reveals structural variations and asymmetric subgenome divergence after allopolyploidization.</title>
        <authorList>
            <person name="Zhang X."/>
            <person name="Chen Y."/>
            <person name="Wang L."/>
            <person name="Yuan Y."/>
            <person name="Fang M."/>
            <person name="Shi L."/>
            <person name="Lu R."/>
            <person name="Comes H.P."/>
            <person name="Ma Y."/>
            <person name="Chen Y."/>
            <person name="Huang G."/>
            <person name="Zhou Y."/>
            <person name="Zheng Z."/>
            <person name="Qiu Y."/>
        </authorList>
    </citation>
    <scope>NUCLEOTIDE SEQUENCE [LARGE SCALE GENOMIC DNA]</scope>
    <source>
        <tissue evidence="1">Roots</tissue>
    </source>
</reference>
<evidence type="ECO:0000313" key="1">
    <source>
        <dbReference type="EMBL" id="KAK4744448.1"/>
    </source>
</evidence>
<comment type="caution">
    <text evidence="1">The sequence shown here is derived from an EMBL/GenBank/DDBJ whole genome shotgun (WGS) entry which is preliminary data.</text>
</comment>
<dbReference type="EMBL" id="JAXIOK010000022">
    <property type="protein sequence ID" value="KAK4744448.1"/>
    <property type="molecule type" value="Genomic_DNA"/>
</dbReference>
<proteinExistence type="predicted"/>
<keyword evidence="2" id="KW-1185">Reference proteome</keyword>
<dbReference type="AlphaFoldDB" id="A0AAN7GHK1"/>
<dbReference type="Proteomes" id="UP001345219">
    <property type="component" value="Chromosome 9"/>
</dbReference>
<name>A0AAN7GHK1_9MYRT</name>
<sequence length="115" mass="13126">MQEASQNPRIHESMLYDEFFQGIEISQPPKCWDECSSQGTSYANQGPDQFCAHESSLMSRISDLPIENFSQESRLHHLAHNFPSNGHPDDGLRLKLQELETDSLGRTPRFLTCTM</sequence>
<accession>A0AAN7GHK1</accession>
<organism evidence="1 2">
    <name type="scientific">Trapa incisa</name>
    <dbReference type="NCBI Taxonomy" id="236973"/>
    <lineage>
        <taxon>Eukaryota</taxon>
        <taxon>Viridiplantae</taxon>
        <taxon>Streptophyta</taxon>
        <taxon>Embryophyta</taxon>
        <taxon>Tracheophyta</taxon>
        <taxon>Spermatophyta</taxon>
        <taxon>Magnoliopsida</taxon>
        <taxon>eudicotyledons</taxon>
        <taxon>Gunneridae</taxon>
        <taxon>Pentapetalae</taxon>
        <taxon>rosids</taxon>
        <taxon>malvids</taxon>
        <taxon>Myrtales</taxon>
        <taxon>Lythraceae</taxon>
        <taxon>Trapa</taxon>
    </lineage>
</organism>
<evidence type="ECO:0000313" key="2">
    <source>
        <dbReference type="Proteomes" id="UP001345219"/>
    </source>
</evidence>
<gene>
    <name evidence="1" type="ORF">SAY87_010760</name>
</gene>
<protein>
    <submittedName>
        <fullName evidence="1">Uncharacterized protein</fullName>
    </submittedName>
</protein>